<accession>A0A9P5NJH6</accession>
<sequence>MTEYDYSPDAMEKYLTKQARIADWVDDTNHHEPANPFVPLVGERAPSETYPAYPQHHQPTPQYSYGYSQPQPQPQPQPAYYTTPQGVISPTYASSSKRPHHHHHHHHNGSHHTSGSKSLRPSPQTASAALPMSKGLIYAPTPQRSMSTPPYMAMPSAQGMMVPVAMTSPNAYIAYPAQQKQLYQPFVSPPLVQQPQVQGYPFSYVASPPAMAPAPSYSSARSHHSQAQAHSHSYSQSQSSPLQSPPNGQIYQSPPYQPTVVPINGGSGGYIVVPPGRSIQVLTQPASYASSDFELVQRPSGSESGSGSSHGHGEHSFFGHLNMKKFGTSLKGHKSRRRRERSRSDSS</sequence>
<organism evidence="2 3">
    <name type="scientific">Gymnopilus junonius</name>
    <name type="common">Spectacular rustgill mushroom</name>
    <name type="synonym">Gymnopilus spectabilis subsp. junonius</name>
    <dbReference type="NCBI Taxonomy" id="109634"/>
    <lineage>
        <taxon>Eukaryota</taxon>
        <taxon>Fungi</taxon>
        <taxon>Dikarya</taxon>
        <taxon>Basidiomycota</taxon>
        <taxon>Agaricomycotina</taxon>
        <taxon>Agaricomycetes</taxon>
        <taxon>Agaricomycetidae</taxon>
        <taxon>Agaricales</taxon>
        <taxon>Agaricineae</taxon>
        <taxon>Hymenogastraceae</taxon>
        <taxon>Gymnopilus</taxon>
    </lineage>
</organism>
<feature type="compositionally biased region" description="Low complexity" evidence="1">
    <location>
        <begin position="300"/>
        <end position="309"/>
    </location>
</feature>
<dbReference type="Proteomes" id="UP000724874">
    <property type="component" value="Unassembled WGS sequence"/>
</dbReference>
<keyword evidence="3" id="KW-1185">Reference proteome</keyword>
<evidence type="ECO:0000313" key="3">
    <source>
        <dbReference type="Proteomes" id="UP000724874"/>
    </source>
</evidence>
<feature type="compositionally biased region" description="Basic residues" evidence="1">
    <location>
        <begin position="97"/>
        <end position="110"/>
    </location>
</feature>
<feature type="region of interest" description="Disordered" evidence="1">
    <location>
        <begin position="26"/>
        <end position="127"/>
    </location>
</feature>
<dbReference type="OrthoDB" id="2976199at2759"/>
<feature type="compositionally biased region" description="Low complexity" evidence="1">
    <location>
        <begin position="58"/>
        <end position="70"/>
    </location>
</feature>
<comment type="caution">
    <text evidence="2">The sequence shown here is derived from an EMBL/GenBank/DDBJ whole genome shotgun (WGS) entry which is preliminary data.</text>
</comment>
<evidence type="ECO:0000313" key="2">
    <source>
        <dbReference type="EMBL" id="KAF8890521.1"/>
    </source>
</evidence>
<evidence type="ECO:0000256" key="1">
    <source>
        <dbReference type="SAM" id="MobiDB-lite"/>
    </source>
</evidence>
<gene>
    <name evidence="2" type="ORF">CPB84DRAFT_1397293</name>
</gene>
<dbReference type="EMBL" id="JADNYJ010000075">
    <property type="protein sequence ID" value="KAF8890521.1"/>
    <property type="molecule type" value="Genomic_DNA"/>
</dbReference>
<dbReference type="AlphaFoldDB" id="A0A9P5NJH6"/>
<reference evidence="2" key="1">
    <citation type="submission" date="2020-11" db="EMBL/GenBank/DDBJ databases">
        <authorList>
            <consortium name="DOE Joint Genome Institute"/>
            <person name="Ahrendt S."/>
            <person name="Riley R."/>
            <person name="Andreopoulos W."/>
            <person name="LaButti K."/>
            <person name="Pangilinan J."/>
            <person name="Ruiz-duenas F.J."/>
            <person name="Barrasa J.M."/>
            <person name="Sanchez-Garcia M."/>
            <person name="Camarero S."/>
            <person name="Miyauchi S."/>
            <person name="Serrano A."/>
            <person name="Linde D."/>
            <person name="Babiker R."/>
            <person name="Drula E."/>
            <person name="Ayuso-Fernandez I."/>
            <person name="Pacheco R."/>
            <person name="Padilla G."/>
            <person name="Ferreira P."/>
            <person name="Barriuso J."/>
            <person name="Kellner H."/>
            <person name="Castanera R."/>
            <person name="Alfaro M."/>
            <person name="Ramirez L."/>
            <person name="Pisabarro A.G."/>
            <person name="Kuo A."/>
            <person name="Tritt A."/>
            <person name="Lipzen A."/>
            <person name="He G."/>
            <person name="Yan M."/>
            <person name="Ng V."/>
            <person name="Cullen D."/>
            <person name="Martin F."/>
            <person name="Rosso M.-N."/>
            <person name="Henrissat B."/>
            <person name="Hibbett D."/>
            <person name="Martinez A.T."/>
            <person name="Grigoriev I.V."/>
        </authorList>
    </citation>
    <scope>NUCLEOTIDE SEQUENCE</scope>
    <source>
        <strain evidence="2">AH 44721</strain>
    </source>
</reference>
<feature type="compositionally biased region" description="Basic residues" evidence="1">
    <location>
        <begin position="331"/>
        <end position="341"/>
    </location>
</feature>
<name>A0A9P5NJH6_GYMJU</name>
<protein>
    <submittedName>
        <fullName evidence="2">Uncharacterized protein</fullName>
    </submittedName>
</protein>
<feature type="region of interest" description="Disordered" evidence="1">
    <location>
        <begin position="295"/>
        <end position="347"/>
    </location>
</feature>
<proteinExistence type="predicted"/>
<feature type="compositionally biased region" description="Low complexity" evidence="1">
    <location>
        <begin position="213"/>
        <end position="246"/>
    </location>
</feature>
<feature type="region of interest" description="Disordered" evidence="1">
    <location>
        <begin position="213"/>
        <end position="259"/>
    </location>
</feature>